<keyword evidence="11" id="KW-1185">Reference proteome</keyword>
<feature type="transmembrane region" description="Helical" evidence="8">
    <location>
        <begin position="321"/>
        <end position="339"/>
    </location>
</feature>
<accession>A0A5N0URP8</accession>
<dbReference type="PANTHER" id="PTHR33406:SF13">
    <property type="entry name" value="MEMBRANE PROTEIN YDFJ"/>
    <property type="match status" value="1"/>
</dbReference>
<evidence type="ECO:0000313" key="11">
    <source>
        <dbReference type="Proteomes" id="UP000319769"/>
    </source>
</evidence>
<evidence type="ECO:0000256" key="8">
    <source>
        <dbReference type="SAM" id="Phobius"/>
    </source>
</evidence>
<dbReference type="RefSeq" id="WP_144749945.1">
    <property type="nucleotide sequence ID" value="NZ_VMNW02000070.1"/>
</dbReference>
<sequence length="759" mass="79691">MIRPRVPHLTGRQAGAALLLALVATGVVAGLFRVRLDTSTESFLPKHDPVVDAIEDKAKAFGGDPIVAVLESELPTKLLTDSGQLPKLLDLEGKLAKLPDVAAVYGPATVLNQVAASAQGMLAQIAGRRDALRNEAEQQAKDAGKSAKQVTDAGQAALREFDLRYGSLLVQGLPAGLPTLRNPQFVNNVVFDDQQNPRPQWQFVVPDSSAVAILVRPREGLDQEGTQRLVSAVRDSVSSAGLTTRKQTVTGAPVLTASLAEGVRGELPLLGGLALLVCGFCLMWTRWLGRRLVRLWPLAVAVAGTGVVLAVFGWIGKPLSLGVLAFLPILLGLGCGYPLYLAQRPVERRRIVVTGLSSAAAAAALTLSPLPFVSQLGIALSSGIVLTMLLAVALHRRVSVTQPVSRWEPPKLPGWGRIAALVAALAVAALGLIALPGMNVEAQPEKLAQGLPAMDDAQYVEGVLGSSSEIGLVVHGDVRTPAGLAWLNQVEQKLIVEHGDQLRPVLTLPDLLGFLGKEPTAEQINAALQLLPSYLTSALVHADGEESVMIFGAKLDDVAQQAALVQALQTSLPKPPPGLTTELAGLPLAAVRGYELVSADRYVANLAGIAATGLVLLIGLRRRWDAGRAVLAAVVSTGWGLAVLWLLGGTLNPLTVALGSLATVTACEFTVLLADAWRARRPWLLRAVGVTCALAAAGYLVLLVSQISLLRQFGALLAGTVVLSLLAAVTVTAALPPRPRALPKPSPRPRKLEKVEVAS</sequence>
<keyword evidence="2" id="KW-1003">Cell membrane</keyword>
<feature type="transmembrane region" description="Helical" evidence="8">
    <location>
        <begin position="295"/>
        <end position="315"/>
    </location>
</feature>
<evidence type="ECO:0000256" key="6">
    <source>
        <dbReference type="SAM" id="Coils"/>
    </source>
</evidence>
<dbReference type="Gene3D" id="1.20.1640.10">
    <property type="entry name" value="Multidrug efflux transporter AcrB transmembrane domain"/>
    <property type="match status" value="1"/>
</dbReference>
<keyword evidence="3 8" id="KW-0812">Transmembrane</keyword>
<dbReference type="GO" id="GO:0005886">
    <property type="term" value="C:plasma membrane"/>
    <property type="evidence" value="ECO:0007669"/>
    <property type="project" value="UniProtKB-SubCell"/>
</dbReference>
<dbReference type="InterPro" id="IPR004869">
    <property type="entry name" value="MMPL_dom"/>
</dbReference>
<evidence type="ECO:0000256" key="2">
    <source>
        <dbReference type="ARBA" id="ARBA00022475"/>
    </source>
</evidence>
<feature type="domain" description="Membrane transport protein MMPL" evidence="9">
    <location>
        <begin position="183"/>
        <end position="422"/>
    </location>
</feature>
<evidence type="ECO:0000256" key="3">
    <source>
        <dbReference type="ARBA" id="ARBA00022692"/>
    </source>
</evidence>
<keyword evidence="5 8" id="KW-0472">Membrane</keyword>
<feature type="transmembrane region" description="Helical" evidence="8">
    <location>
        <begin position="602"/>
        <end position="620"/>
    </location>
</feature>
<organism evidence="10 11">
    <name type="scientific">Amycolatopsis acidicola</name>
    <dbReference type="NCBI Taxonomy" id="2596893"/>
    <lineage>
        <taxon>Bacteria</taxon>
        <taxon>Bacillati</taxon>
        <taxon>Actinomycetota</taxon>
        <taxon>Actinomycetes</taxon>
        <taxon>Pseudonocardiales</taxon>
        <taxon>Pseudonocardiaceae</taxon>
        <taxon>Amycolatopsis</taxon>
    </lineage>
</organism>
<evidence type="ECO:0000256" key="5">
    <source>
        <dbReference type="ARBA" id="ARBA00023136"/>
    </source>
</evidence>
<feature type="transmembrane region" description="Helical" evidence="8">
    <location>
        <begin position="683"/>
        <end position="707"/>
    </location>
</feature>
<gene>
    <name evidence="10" type="ORF">FPZ12_033205</name>
</gene>
<evidence type="ECO:0000256" key="4">
    <source>
        <dbReference type="ARBA" id="ARBA00022989"/>
    </source>
</evidence>
<feature type="transmembrane region" description="Helical" evidence="8">
    <location>
        <begin position="713"/>
        <end position="735"/>
    </location>
</feature>
<evidence type="ECO:0000256" key="7">
    <source>
        <dbReference type="SAM" id="MobiDB-lite"/>
    </source>
</evidence>
<feature type="transmembrane region" description="Helical" evidence="8">
    <location>
        <begin position="629"/>
        <end position="648"/>
    </location>
</feature>
<comment type="subcellular location">
    <subcellularLocation>
        <location evidence="1">Cell membrane</location>
        <topology evidence="1">Multi-pass membrane protein</topology>
    </subcellularLocation>
</comment>
<dbReference type="SUPFAM" id="SSF82866">
    <property type="entry name" value="Multidrug efflux transporter AcrB transmembrane domain"/>
    <property type="match status" value="2"/>
</dbReference>
<feature type="transmembrane region" description="Helical" evidence="8">
    <location>
        <begin position="376"/>
        <end position="394"/>
    </location>
</feature>
<keyword evidence="4 8" id="KW-1133">Transmembrane helix</keyword>
<evidence type="ECO:0000256" key="1">
    <source>
        <dbReference type="ARBA" id="ARBA00004651"/>
    </source>
</evidence>
<proteinExistence type="predicted"/>
<dbReference type="OrthoDB" id="3609669at2"/>
<feature type="region of interest" description="Disordered" evidence="7">
    <location>
        <begin position="740"/>
        <end position="759"/>
    </location>
</feature>
<dbReference type="InterPro" id="IPR050545">
    <property type="entry name" value="Mycobact_MmpL"/>
</dbReference>
<feature type="coiled-coil region" evidence="6">
    <location>
        <begin position="122"/>
        <end position="153"/>
    </location>
</feature>
<feature type="compositionally biased region" description="Basic and acidic residues" evidence="7">
    <location>
        <begin position="750"/>
        <end position="759"/>
    </location>
</feature>
<evidence type="ECO:0000313" key="10">
    <source>
        <dbReference type="EMBL" id="KAA9153983.1"/>
    </source>
</evidence>
<dbReference type="EMBL" id="VMNW02000070">
    <property type="protein sequence ID" value="KAA9153983.1"/>
    <property type="molecule type" value="Genomic_DNA"/>
</dbReference>
<feature type="transmembrane region" description="Helical" evidence="8">
    <location>
        <begin position="415"/>
        <end position="435"/>
    </location>
</feature>
<keyword evidence="6" id="KW-0175">Coiled coil</keyword>
<comment type="caution">
    <text evidence="10">The sequence shown here is derived from an EMBL/GenBank/DDBJ whole genome shotgun (WGS) entry which is preliminary data.</text>
</comment>
<feature type="transmembrane region" description="Helical" evidence="8">
    <location>
        <begin position="351"/>
        <end position="370"/>
    </location>
</feature>
<name>A0A5N0URP8_9PSEU</name>
<reference evidence="10" key="1">
    <citation type="submission" date="2019-09" db="EMBL/GenBank/DDBJ databases">
        <authorList>
            <person name="Teo W.F.A."/>
            <person name="Duangmal K."/>
        </authorList>
    </citation>
    <scope>NUCLEOTIDE SEQUENCE [LARGE SCALE GENOMIC DNA]</scope>
    <source>
        <strain evidence="10">K81G1</strain>
    </source>
</reference>
<dbReference type="PANTHER" id="PTHR33406">
    <property type="entry name" value="MEMBRANE PROTEIN MJ1562-RELATED"/>
    <property type="match status" value="1"/>
</dbReference>
<dbReference type="Proteomes" id="UP000319769">
    <property type="component" value="Unassembled WGS sequence"/>
</dbReference>
<dbReference type="Pfam" id="PF03176">
    <property type="entry name" value="MMPL"/>
    <property type="match status" value="1"/>
</dbReference>
<dbReference type="AlphaFoldDB" id="A0A5N0URP8"/>
<evidence type="ECO:0000259" key="9">
    <source>
        <dbReference type="Pfam" id="PF03176"/>
    </source>
</evidence>
<protein>
    <submittedName>
        <fullName evidence="10">MMPL family transporter</fullName>
    </submittedName>
</protein>